<dbReference type="EMBL" id="JTJJ01000119">
    <property type="protein sequence ID" value="KHJ65621.1"/>
    <property type="molecule type" value="Genomic_DNA"/>
</dbReference>
<sequence>MNINALRLGRYEVRNSKDGIQYFIDGNSVTLDQLEQTSADFARLVILHHRFDLENKETGLRHD</sequence>
<protein>
    <submittedName>
        <fullName evidence="1">Uncharacterized protein</fullName>
    </submittedName>
</protein>
<evidence type="ECO:0000313" key="1">
    <source>
        <dbReference type="EMBL" id="KHJ65621.1"/>
    </source>
</evidence>
<gene>
    <name evidence="1" type="ORF">QU24_23810</name>
</gene>
<comment type="caution">
    <text evidence="1">The sequence shown here is derived from an EMBL/GenBank/DDBJ whole genome shotgun (WGS) entry which is preliminary data.</text>
</comment>
<organism evidence="1 2">
    <name type="scientific">Pantoea rodasii</name>
    <dbReference type="NCBI Taxonomy" id="1076549"/>
    <lineage>
        <taxon>Bacteria</taxon>
        <taxon>Pseudomonadati</taxon>
        <taxon>Pseudomonadota</taxon>
        <taxon>Gammaproteobacteria</taxon>
        <taxon>Enterobacterales</taxon>
        <taxon>Erwiniaceae</taxon>
        <taxon>Pantoea</taxon>
    </lineage>
</organism>
<reference evidence="1 2" key="1">
    <citation type="submission" date="2014-11" db="EMBL/GenBank/DDBJ databases">
        <title>Genome sequencing of Pantoea rodasii ND03.</title>
        <authorList>
            <person name="Muhamad Yunos N.Y."/>
            <person name="Chan K.-G."/>
        </authorList>
    </citation>
    <scope>NUCLEOTIDE SEQUENCE [LARGE SCALE GENOMIC DNA]</scope>
    <source>
        <strain evidence="1 2">ND03</strain>
    </source>
</reference>
<dbReference type="Proteomes" id="UP000030853">
    <property type="component" value="Unassembled WGS sequence"/>
</dbReference>
<proteinExistence type="predicted"/>
<evidence type="ECO:0000313" key="2">
    <source>
        <dbReference type="Proteomes" id="UP000030853"/>
    </source>
</evidence>
<accession>A0A0B1R1T5</accession>
<name>A0A0B1R1T5_9GAMM</name>
<dbReference type="AlphaFoldDB" id="A0A0B1R1T5"/>